<evidence type="ECO:0000313" key="4">
    <source>
        <dbReference type="EMBL" id="MDK6028448.1"/>
    </source>
</evidence>
<evidence type="ECO:0000256" key="2">
    <source>
        <dbReference type="ARBA" id="ARBA00030057"/>
    </source>
</evidence>
<accession>A0ABD4Z8M3</accession>
<comment type="caution">
    <text evidence="4">The sequence shown here is derived from an EMBL/GenBank/DDBJ whole genome shotgun (WGS) entry which is preliminary data.</text>
</comment>
<dbReference type="EC" id="6.1.1.14" evidence="1"/>
<dbReference type="Pfam" id="PF03129">
    <property type="entry name" value="HGTP_anticodon"/>
    <property type="match status" value="1"/>
</dbReference>
<dbReference type="InterPro" id="IPR004154">
    <property type="entry name" value="Anticodon-bd"/>
</dbReference>
<gene>
    <name evidence="4" type="primary">glyS</name>
    <name evidence="4" type="ORF">QPL79_03640</name>
</gene>
<dbReference type="GO" id="GO:0004820">
    <property type="term" value="F:glycine-tRNA ligase activity"/>
    <property type="evidence" value="ECO:0007669"/>
    <property type="project" value="UniProtKB-EC"/>
</dbReference>
<dbReference type="Proteomes" id="UP001529235">
    <property type="component" value="Unassembled WGS sequence"/>
</dbReference>
<keyword evidence="5" id="KW-1185">Reference proteome</keyword>
<protein>
    <recommendedName>
        <fullName evidence="1">glycine--tRNA ligase</fullName>
        <ecNumber evidence="1">6.1.1.14</ecNumber>
    </recommendedName>
    <alternativeName>
        <fullName evidence="2">Diadenosine tetraphosphate synthetase</fullName>
    </alternativeName>
</protein>
<dbReference type="NCBIfam" id="TIGR00389">
    <property type="entry name" value="glyS_dimeric"/>
    <property type="match status" value="1"/>
</dbReference>
<dbReference type="PROSITE" id="PS50862">
    <property type="entry name" value="AA_TRNA_LIGASE_II"/>
    <property type="match status" value="1"/>
</dbReference>
<dbReference type="InterPro" id="IPR036621">
    <property type="entry name" value="Anticodon-bd_dom_sf"/>
</dbReference>
<dbReference type="InterPro" id="IPR006195">
    <property type="entry name" value="aa-tRNA-synth_II"/>
</dbReference>
<dbReference type="PRINTS" id="PR01043">
    <property type="entry name" value="TRNASYNTHGLY"/>
</dbReference>
<evidence type="ECO:0000259" key="3">
    <source>
        <dbReference type="PROSITE" id="PS50862"/>
    </source>
</evidence>
<dbReference type="AlphaFoldDB" id="A0ABD4Z8M3"/>
<dbReference type="PANTHER" id="PTHR10745:SF0">
    <property type="entry name" value="GLYCINE--TRNA LIGASE"/>
    <property type="match status" value="1"/>
</dbReference>
<dbReference type="NCBIfam" id="NF003211">
    <property type="entry name" value="PRK04173.1"/>
    <property type="match status" value="1"/>
</dbReference>
<evidence type="ECO:0000256" key="1">
    <source>
        <dbReference type="ARBA" id="ARBA00012829"/>
    </source>
</evidence>
<sequence>MSSKYDKVIDFAIRKGILWQSFEIYGGQAGFYDLGPLGVLLKNNIVELWRNYFVKQHQDFVVEIETPIITPSIVLKASGHEENFTDYAVECLQCHRIYRADHLVEERLGISAEGLSAEELDKLIKENNIRCPICGGVLGNVHKFLLLFQTYIGPYSVSNLAYLRPEAAQGMFINFKRVYELMRRRLPIGIAQIGKVARNEISPRQGPIRLREFTIMEIEFFYDDTNPQCEVLYERCSDERINVLTAELRSRGENRPISVNVVEAFNEKIVLSPWLAYWMCISKKFVNALGVPDEKMYFEEKLPSERAHYSKQTFDQIVIVEKLGKLEVSGHAYRHTYDLERHIAFSKADLYAVKQLKSPKMLKKKIVKYDKNAIINMFGSKAPLIFKALSTMSSEDLAKLVEESKEDFVNVGGVEIPKNILRIETVEENIWIEKFIPHVAEPSFGAERLLYVVLEYAYSEDGNRIVFRVPKQLAPIKVGIATLVDREPLERIAQEIFNTLKKFYYVQYLEGSSIGKKYAQADEIGIPYVITVDYDSISNRSVTIRDRDSRKQIRVPIEDIVKVIDLGLKGENIFALGYPIIEPQTESKEL</sequence>
<dbReference type="Gene3D" id="3.40.50.800">
    <property type="entry name" value="Anticodon-binding domain"/>
    <property type="match status" value="1"/>
</dbReference>
<name>A0ABD4Z8M3_9CREN</name>
<organism evidence="4 5">
    <name type="scientific">Ignisphaera cupida</name>
    <dbReference type="NCBI Taxonomy" id="3050454"/>
    <lineage>
        <taxon>Archaea</taxon>
        <taxon>Thermoproteota</taxon>
        <taxon>Thermoprotei</taxon>
        <taxon>Desulfurococcales</taxon>
        <taxon>Desulfurococcaceae</taxon>
        <taxon>Ignisphaera</taxon>
    </lineage>
</organism>
<dbReference type="InterPro" id="IPR045864">
    <property type="entry name" value="aa-tRNA-synth_II/BPL/LPL"/>
</dbReference>
<dbReference type="SUPFAM" id="SSF55681">
    <property type="entry name" value="Class II aaRS and biotin synthetases"/>
    <property type="match status" value="1"/>
</dbReference>
<dbReference type="GO" id="GO:0005737">
    <property type="term" value="C:cytoplasm"/>
    <property type="evidence" value="ECO:0007669"/>
    <property type="project" value="UniProtKB-ARBA"/>
</dbReference>
<dbReference type="Gene3D" id="3.30.930.10">
    <property type="entry name" value="Bira Bifunctional Protein, Domain 2"/>
    <property type="match status" value="1"/>
</dbReference>
<dbReference type="InterPro" id="IPR027031">
    <property type="entry name" value="Gly-tRNA_synthase/POLG2"/>
</dbReference>
<dbReference type="InterPro" id="IPR002315">
    <property type="entry name" value="tRNA-synt_gly"/>
</dbReference>
<proteinExistence type="predicted"/>
<reference evidence="4 5" key="1">
    <citation type="submission" date="2023-05" db="EMBL/GenBank/DDBJ databases">
        <title>A new hyperthermophilic archaea 'Ignisphaera cupida' sp. nov. and description of the family 'Ignisphaeraceae' fam. nov.</title>
        <authorList>
            <person name="Podosokorskaya O.A."/>
            <person name="Elcheninov A.G."/>
            <person name="Klukina A."/>
            <person name="Merkel A.Y."/>
        </authorList>
    </citation>
    <scope>NUCLEOTIDE SEQUENCE [LARGE SCALE GENOMIC DNA]</scope>
    <source>
        <strain evidence="4 5">4213-co</strain>
    </source>
</reference>
<evidence type="ECO:0000313" key="5">
    <source>
        <dbReference type="Proteomes" id="UP001529235"/>
    </source>
</evidence>
<dbReference type="SUPFAM" id="SSF52954">
    <property type="entry name" value="Class II aaRS ABD-related"/>
    <property type="match status" value="1"/>
</dbReference>
<keyword evidence="4" id="KW-0436">Ligase</keyword>
<dbReference type="PANTHER" id="PTHR10745">
    <property type="entry name" value="GLYCYL-TRNA SYNTHETASE/DNA POLYMERASE SUBUNIT GAMMA-2"/>
    <property type="match status" value="1"/>
</dbReference>
<dbReference type="RefSeq" id="WP_285273434.1">
    <property type="nucleotide sequence ID" value="NZ_JASNVW010000002.1"/>
</dbReference>
<dbReference type="EMBL" id="JASNVW010000002">
    <property type="protein sequence ID" value="MDK6028448.1"/>
    <property type="molecule type" value="Genomic_DNA"/>
</dbReference>
<feature type="domain" description="Aminoacyl-transfer RNA synthetases class-II family profile" evidence="3">
    <location>
        <begin position="6"/>
        <end position="475"/>
    </location>
</feature>